<evidence type="ECO:0000313" key="2">
    <source>
        <dbReference type="EMBL" id="RIT28775.1"/>
    </source>
</evidence>
<dbReference type="AlphaFoldDB" id="A0ABD7HGK4"/>
<protein>
    <submittedName>
        <fullName evidence="2">Uncharacterized protein</fullName>
    </submittedName>
</protein>
<proteinExistence type="predicted"/>
<organism evidence="2 3">
    <name type="scientific">Mycobacteroides abscessus</name>
    <dbReference type="NCBI Taxonomy" id="36809"/>
    <lineage>
        <taxon>Bacteria</taxon>
        <taxon>Bacillati</taxon>
        <taxon>Actinomycetota</taxon>
        <taxon>Actinomycetes</taxon>
        <taxon>Mycobacteriales</taxon>
        <taxon>Mycobacteriaceae</taxon>
        <taxon>Mycobacteroides</taxon>
    </lineage>
</organism>
<comment type="caution">
    <text evidence="2">The sequence shown here is derived from an EMBL/GenBank/DDBJ whole genome shotgun (WGS) entry which is preliminary data.</text>
</comment>
<reference evidence="2 3" key="1">
    <citation type="submission" date="2018-08" db="EMBL/GenBank/DDBJ databases">
        <title>Linezolid Resistance in Mycobacterium abscessus: MIC Distribution and Comprehensive Investigation of Resistance Mechanisms.</title>
        <authorList>
            <person name="Ye M."/>
            <person name="Xu L."/>
            <person name="Zou Y."/>
            <person name="Li B."/>
            <person name="Guo Q."/>
            <person name="Zhang Y."/>
            <person name="Zhan M."/>
            <person name="Xu B."/>
            <person name="Yu F."/>
            <person name="Zhang Z."/>
            <person name="Chu H."/>
        </authorList>
    </citation>
    <scope>NUCLEOTIDE SEQUENCE [LARGE SCALE GENOMIC DNA]</scope>
    <source>
        <strain evidence="2 3">G143</strain>
    </source>
</reference>
<evidence type="ECO:0000313" key="3">
    <source>
        <dbReference type="Proteomes" id="UP000284557"/>
    </source>
</evidence>
<gene>
    <name evidence="2" type="ORF">D2E76_26605</name>
</gene>
<feature type="region of interest" description="Disordered" evidence="1">
    <location>
        <begin position="132"/>
        <end position="168"/>
    </location>
</feature>
<sequence length="168" mass="18601">MGYDMNAPQIHPDLTDELARQRTIEHIVNTLQHLPEGWIVGFEAPGRRPGSAGSGAVGPTGEWNFFIGYWVSGYGNLSGDEVFETFVQLWDSWGWIDSVGSDIPQKKSAHGHTPDGYQFDIQRGVHGSVSTSWTSPYFPTPNSPHEDSVMPSIITKGGPQSYEQPRRD</sequence>
<name>A0ABD7HGK4_9MYCO</name>
<dbReference type="Proteomes" id="UP000284557">
    <property type="component" value="Unassembled WGS sequence"/>
</dbReference>
<dbReference type="EMBL" id="QXBN01000042">
    <property type="protein sequence ID" value="RIT28775.1"/>
    <property type="molecule type" value="Genomic_DNA"/>
</dbReference>
<evidence type="ECO:0000256" key="1">
    <source>
        <dbReference type="SAM" id="MobiDB-lite"/>
    </source>
</evidence>
<accession>A0ABD7HGK4</accession>